<dbReference type="InterPro" id="IPR020846">
    <property type="entry name" value="MFS_dom"/>
</dbReference>
<dbReference type="GO" id="GO:0022857">
    <property type="term" value="F:transmembrane transporter activity"/>
    <property type="evidence" value="ECO:0007669"/>
    <property type="project" value="InterPro"/>
</dbReference>
<dbReference type="PRINTS" id="PR00171">
    <property type="entry name" value="SUGRTRNSPORT"/>
</dbReference>
<evidence type="ECO:0000256" key="5">
    <source>
        <dbReference type="ARBA" id="ARBA00022448"/>
    </source>
</evidence>
<feature type="transmembrane region" description="Helical" evidence="15">
    <location>
        <begin position="389"/>
        <end position="411"/>
    </location>
</feature>
<evidence type="ECO:0000256" key="7">
    <source>
        <dbReference type="ARBA" id="ARBA00022490"/>
    </source>
</evidence>
<evidence type="ECO:0000259" key="16">
    <source>
        <dbReference type="PROSITE" id="PS50850"/>
    </source>
</evidence>
<keyword evidence="8" id="KW-0762">Sugar transport</keyword>
<dbReference type="GO" id="GO:0072359">
    <property type="term" value="P:circulatory system development"/>
    <property type="evidence" value="ECO:0007669"/>
    <property type="project" value="TreeGrafter"/>
</dbReference>
<dbReference type="GO" id="GO:0005886">
    <property type="term" value="C:plasma membrane"/>
    <property type="evidence" value="ECO:0007669"/>
    <property type="project" value="UniProtKB-SubCell"/>
</dbReference>
<proteinExistence type="inferred from homology"/>
<name>A0A401PZ63_SCYTO</name>
<evidence type="ECO:0000256" key="8">
    <source>
        <dbReference type="ARBA" id="ARBA00022597"/>
    </source>
</evidence>
<keyword evidence="6" id="KW-1003">Cell membrane</keyword>
<feature type="transmembrane region" description="Helical" evidence="15">
    <location>
        <begin position="213"/>
        <end position="233"/>
    </location>
</feature>
<dbReference type="InterPro" id="IPR005829">
    <property type="entry name" value="Sugar_transporter_CS"/>
</dbReference>
<comment type="similarity">
    <text evidence="4">Belongs to the major facilitator superfamily. Sugar transporter (TC 2.A.1.1) family. Glucose transporter subfamily.</text>
</comment>
<keyword evidence="5" id="KW-0813">Transport</keyword>
<feature type="transmembrane region" description="Helical" evidence="15">
    <location>
        <begin position="182"/>
        <end position="206"/>
    </location>
</feature>
<dbReference type="PANTHER" id="PTHR48023:SF2">
    <property type="entry name" value="SOLUTE CARRIER FAMILY 2, FACILITATED GLUCOSE TRANSPORTER MEMBER 12"/>
    <property type="match status" value="1"/>
</dbReference>
<dbReference type="InterPro" id="IPR005828">
    <property type="entry name" value="MFS_sugar_transport-like"/>
</dbReference>
<evidence type="ECO:0000256" key="4">
    <source>
        <dbReference type="ARBA" id="ARBA00007004"/>
    </source>
</evidence>
<feature type="domain" description="Major facilitator superfamily (MFS) profile" evidence="16">
    <location>
        <begin position="1"/>
        <end position="415"/>
    </location>
</feature>
<feature type="transmembrane region" description="Helical" evidence="15">
    <location>
        <begin position="147"/>
        <end position="170"/>
    </location>
</feature>
<organism evidence="17 18">
    <name type="scientific">Scyliorhinus torazame</name>
    <name type="common">Cloudy catshark</name>
    <name type="synonym">Catulus torazame</name>
    <dbReference type="NCBI Taxonomy" id="75743"/>
    <lineage>
        <taxon>Eukaryota</taxon>
        <taxon>Metazoa</taxon>
        <taxon>Chordata</taxon>
        <taxon>Craniata</taxon>
        <taxon>Vertebrata</taxon>
        <taxon>Chondrichthyes</taxon>
        <taxon>Elasmobranchii</taxon>
        <taxon>Galeomorphii</taxon>
        <taxon>Galeoidea</taxon>
        <taxon>Carcharhiniformes</taxon>
        <taxon>Scyliorhinidae</taxon>
        <taxon>Scyliorhinus</taxon>
    </lineage>
</organism>
<reference evidence="17 18" key="1">
    <citation type="journal article" date="2018" name="Nat. Ecol. Evol.">
        <title>Shark genomes provide insights into elasmobranch evolution and the origin of vertebrates.</title>
        <authorList>
            <person name="Hara Y"/>
            <person name="Yamaguchi K"/>
            <person name="Onimaru K"/>
            <person name="Kadota M"/>
            <person name="Koyanagi M"/>
            <person name="Keeley SD"/>
            <person name="Tatsumi K"/>
            <person name="Tanaka K"/>
            <person name="Motone F"/>
            <person name="Kageyama Y"/>
            <person name="Nozu R"/>
            <person name="Adachi N"/>
            <person name="Nishimura O"/>
            <person name="Nakagawa R"/>
            <person name="Tanegashima C"/>
            <person name="Kiyatake I"/>
            <person name="Matsumoto R"/>
            <person name="Murakumo K"/>
            <person name="Nishida K"/>
            <person name="Terakita A"/>
            <person name="Kuratani S"/>
            <person name="Sato K"/>
            <person name="Hyodo S Kuraku.S."/>
        </authorList>
    </citation>
    <scope>NUCLEOTIDE SEQUENCE [LARGE SCALE GENOMIC DNA]</scope>
</reference>
<keyword evidence="11 15" id="KW-0472">Membrane</keyword>
<evidence type="ECO:0000313" key="17">
    <source>
        <dbReference type="EMBL" id="GCB78408.1"/>
    </source>
</evidence>
<evidence type="ECO:0000256" key="11">
    <source>
        <dbReference type="ARBA" id="ARBA00023136"/>
    </source>
</evidence>
<dbReference type="OMA" id="ESIRMTP"/>
<comment type="catalytic activity">
    <reaction evidence="1">
        <text>D-glucose(out) = D-glucose(in)</text>
        <dbReference type="Rhea" id="RHEA:60376"/>
        <dbReference type="ChEBI" id="CHEBI:4167"/>
    </reaction>
</comment>
<evidence type="ECO:0000256" key="13">
    <source>
        <dbReference type="ARBA" id="ARBA00039241"/>
    </source>
</evidence>
<keyword evidence="9 15" id="KW-0812">Transmembrane</keyword>
<comment type="caution">
    <text evidence="17">The sequence shown here is derived from an EMBL/GenBank/DDBJ whole genome shotgun (WGS) entry which is preliminary data.</text>
</comment>
<evidence type="ECO:0000256" key="10">
    <source>
        <dbReference type="ARBA" id="ARBA00022989"/>
    </source>
</evidence>
<feature type="transmembrane region" description="Helical" evidence="15">
    <location>
        <begin position="321"/>
        <end position="349"/>
    </location>
</feature>
<keyword evidence="7" id="KW-0963">Cytoplasm</keyword>
<dbReference type="OrthoDB" id="4142200at2759"/>
<protein>
    <recommendedName>
        <fullName evidence="13">Solute carrier family 2, facilitated glucose transporter member 12</fullName>
    </recommendedName>
    <alternativeName>
        <fullName evidence="14">Glucose transporter type 12</fullName>
    </alternativeName>
</protein>
<evidence type="ECO:0000256" key="1">
    <source>
        <dbReference type="ARBA" id="ARBA00000618"/>
    </source>
</evidence>
<evidence type="ECO:0000256" key="3">
    <source>
        <dbReference type="ARBA" id="ARBA00004651"/>
    </source>
</evidence>
<evidence type="ECO:0000313" key="18">
    <source>
        <dbReference type="Proteomes" id="UP000288216"/>
    </source>
</evidence>
<feature type="transmembrane region" description="Helical" evidence="15">
    <location>
        <begin position="64"/>
        <end position="86"/>
    </location>
</feature>
<comment type="subcellular location">
    <subcellularLocation>
        <location evidence="3">Cell membrane</location>
        <topology evidence="3">Multi-pass membrane protein</topology>
    </subcellularLocation>
    <subcellularLocation>
        <location evidence="2">Cytoplasm</location>
        <location evidence="2">Perinuclear region</location>
    </subcellularLocation>
</comment>
<dbReference type="PANTHER" id="PTHR48023">
    <property type="entry name" value="D-XYLOSE-PROTON SYMPORTER-LIKE 2"/>
    <property type="match status" value="1"/>
</dbReference>
<dbReference type="Gene3D" id="1.20.1250.20">
    <property type="entry name" value="MFS general substrate transporter like domains"/>
    <property type="match status" value="2"/>
</dbReference>
<sequence>MLIAGRIIVGVGTISGAFSASIYISEIAPPDRRGLLVALIEFMTVIGVLVAFIFNYTFSSTSGGWRYMFAIAIPPVILQVICLFFLPPSPRFMVKKGYDEKASLVLKKIRSYNIDNELTDIKSSLAIESNYTFLDLFRAKNNMRMRLLIGFGMSLSMQATGQVNIIFYASTILRSVGFASESAATLASVSMGLIKVLGAVLAMALIDKLGRKTFLYLGSTVMIISLIILALIIHKIPMKFEDICRYPNLTHHWQDNVTSTMPGYNSVAVTAFPSSTDFSSSKPSITDQGNMGITILQNTSSPPFMGSPEKDGHANEQVSPVLKWLCLCCLLLYVAAFSISFGPVIWVLLSEIFPIGIKGRAMALIGGLDAAINLLIALTFLSVAESIGLMWLLLIFAILSFVGLIFIFSIVPETKGLSLEVISEQLNKGNNVSNLCCRPERMKRIKELIPTLVRKRIDGESSIWATGIQYYTQGLENSFADSTL</sequence>
<keyword evidence="12" id="KW-0325">Glycoprotein</keyword>
<dbReference type="InterPro" id="IPR050820">
    <property type="entry name" value="MFS_Sugar_Transporter"/>
</dbReference>
<dbReference type="Proteomes" id="UP000288216">
    <property type="component" value="Unassembled WGS sequence"/>
</dbReference>
<keyword evidence="18" id="KW-1185">Reference proteome</keyword>
<dbReference type="GO" id="GO:0048471">
    <property type="term" value="C:perinuclear region of cytoplasm"/>
    <property type="evidence" value="ECO:0007669"/>
    <property type="project" value="UniProtKB-SubCell"/>
</dbReference>
<dbReference type="SUPFAM" id="SSF103473">
    <property type="entry name" value="MFS general substrate transporter"/>
    <property type="match status" value="1"/>
</dbReference>
<dbReference type="InterPro" id="IPR003663">
    <property type="entry name" value="Sugar/inositol_transpt"/>
</dbReference>
<accession>A0A401PZ63</accession>
<feature type="transmembrane region" description="Helical" evidence="15">
    <location>
        <begin position="6"/>
        <end position="24"/>
    </location>
</feature>
<keyword evidence="10 15" id="KW-1133">Transmembrane helix</keyword>
<feature type="transmembrane region" description="Helical" evidence="15">
    <location>
        <begin position="36"/>
        <end position="58"/>
    </location>
</feature>
<evidence type="ECO:0000256" key="9">
    <source>
        <dbReference type="ARBA" id="ARBA00022692"/>
    </source>
</evidence>
<evidence type="ECO:0000256" key="12">
    <source>
        <dbReference type="ARBA" id="ARBA00023180"/>
    </source>
</evidence>
<dbReference type="EMBL" id="BFAA01018353">
    <property type="protein sequence ID" value="GCB78408.1"/>
    <property type="molecule type" value="Genomic_DNA"/>
</dbReference>
<dbReference type="AlphaFoldDB" id="A0A401PZ63"/>
<dbReference type="PROSITE" id="PS00216">
    <property type="entry name" value="SUGAR_TRANSPORT_1"/>
    <property type="match status" value="1"/>
</dbReference>
<evidence type="ECO:0000256" key="6">
    <source>
        <dbReference type="ARBA" id="ARBA00022475"/>
    </source>
</evidence>
<dbReference type="InterPro" id="IPR036259">
    <property type="entry name" value="MFS_trans_sf"/>
</dbReference>
<dbReference type="STRING" id="75743.A0A401PZ63"/>
<feature type="transmembrane region" description="Helical" evidence="15">
    <location>
        <begin position="361"/>
        <end position="383"/>
    </location>
</feature>
<dbReference type="GO" id="GO:1904659">
    <property type="term" value="P:D-glucose transmembrane transport"/>
    <property type="evidence" value="ECO:0007669"/>
    <property type="project" value="TreeGrafter"/>
</dbReference>
<evidence type="ECO:0000256" key="2">
    <source>
        <dbReference type="ARBA" id="ARBA00004556"/>
    </source>
</evidence>
<dbReference type="PROSITE" id="PS50850">
    <property type="entry name" value="MFS"/>
    <property type="match status" value="1"/>
</dbReference>
<evidence type="ECO:0000256" key="14">
    <source>
        <dbReference type="ARBA" id="ARBA00042905"/>
    </source>
</evidence>
<dbReference type="Pfam" id="PF00083">
    <property type="entry name" value="Sugar_tr"/>
    <property type="match status" value="2"/>
</dbReference>
<evidence type="ECO:0000256" key="15">
    <source>
        <dbReference type="SAM" id="Phobius"/>
    </source>
</evidence>
<gene>
    <name evidence="17" type="ORF">scyTo_0021198</name>
</gene>